<keyword evidence="12" id="KW-0829">Tyrosine-protein kinase</keyword>
<keyword evidence="3" id="KW-1003">Cell membrane</keyword>
<evidence type="ECO:0000256" key="7">
    <source>
        <dbReference type="ARBA" id="ARBA00022741"/>
    </source>
</evidence>
<dbReference type="InterPro" id="IPR003856">
    <property type="entry name" value="LPS_length_determ_N"/>
</dbReference>
<dbReference type="Pfam" id="PF13614">
    <property type="entry name" value="AAA_31"/>
    <property type="match status" value="1"/>
</dbReference>
<proteinExistence type="inferred from homology"/>
<dbReference type="SUPFAM" id="SSF52540">
    <property type="entry name" value="P-loop containing nucleoside triphosphate hydrolases"/>
    <property type="match status" value="1"/>
</dbReference>
<evidence type="ECO:0000256" key="10">
    <source>
        <dbReference type="ARBA" id="ARBA00022989"/>
    </source>
</evidence>
<reference evidence="18" key="1">
    <citation type="submission" date="2021-05" db="EMBL/GenBank/DDBJ databases">
        <title>Energy efficiency and biological interactions define the core microbiome of deep oligotrophic groundwater.</title>
        <authorList>
            <person name="Mehrshad M."/>
            <person name="Lopez-Fernandez M."/>
            <person name="Bell E."/>
            <person name="Bernier-Latmani R."/>
            <person name="Bertilsson S."/>
            <person name="Dopson M."/>
        </authorList>
    </citation>
    <scope>NUCLEOTIDE SEQUENCE</scope>
    <source>
        <strain evidence="18">Modern_marine.mb.64</strain>
    </source>
</reference>
<evidence type="ECO:0000256" key="5">
    <source>
        <dbReference type="ARBA" id="ARBA00022679"/>
    </source>
</evidence>
<keyword evidence="6 14" id="KW-0812">Transmembrane</keyword>
<evidence type="ECO:0000256" key="3">
    <source>
        <dbReference type="ARBA" id="ARBA00022475"/>
    </source>
</evidence>
<keyword evidence="11 14" id="KW-0472">Membrane</keyword>
<evidence type="ECO:0000259" key="17">
    <source>
        <dbReference type="Pfam" id="PF13807"/>
    </source>
</evidence>
<evidence type="ECO:0000259" key="15">
    <source>
        <dbReference type="Pfam" id="PF02706"/>
    </source>
</evidence>
<dbReference type="PANTHER" id="PTHR32309:SF31">
    <property type="entry name" value="CAPSULAR EXOPOLYSACCHARIDE FAMILY"/>
    <property type="match status" value="1"/>
</dbReference>
<name>A0A948W6Z5_UNCEI</name>
<evidence type="ECO:0000256" key="11">
    <source>
        <dbReference type="ARBA" id="ARBA00023136"/>
    </source>
</evidence>
<keyword evidence="5" id="KW-0808">Transferase</keyword>
<dbReference type="Proteomes" id="UP000777784">
    <property type="component" value="Unassembled WGS sequence"/>
</dbReference>
<evidence type="ECO:0000259" key="16">
    <source>
        <dbReference type="Pfam" id="PF13614"/>
    </source>
</evidence>
<comment type="caution">
    <text evidence="18">The sequence shown here is derived from an EMBL/GenBank/DDBJ whole genome shotgun (WGS) entry which is preliminary data.</text>
</comment>
<evidence type="ECO:0000313" key="18">
    <source>
        <dbReference type="EMBL" id="MBU2691660.1"/>
    </source>
</evidence>
<evidence type="ECO:0000256" key="4">
    <source>
        <dbReference type="ARBA" id="ARBA00022519"/>
    </source>
</evidence>
<dbReference type="GO" id="GO:0005886">
    <property type="term" value="C:plasma membrane"/>
    <property type="evidence" value="ECO:0007669"/>
    <property type="project" value="UniProtKB-SubCell"/>
</dbReference>
<gene>
    <name evidence="18" type="ORF">KJ970_12105</name>
</gene>
<keyword evidence="10 14" id="KW-1133">Transmembrane helix</keyword>
<keyword evidence="9" id="KW-0067">ATP-binding</keyword>
<keyword evidence="4" id="KW-0997">Cell inner membrane</keyword>
<feature type="domain" description="Tyrosine-protein kinase G-rich" evidence="17">
    <location>
        <begin position="393"/>
        <end position="470"/>
    </location>
</feature>
<evidence type="ECO:0000256" key="13">
    <source>
        <dbReference type="ARBA" id="ARBA00053015"/>
    </source>
</evidence>
<evidence type="ECO:0000313" key="19">
    <source>
        <dbReference type="Proteomes" id="UP000777784"/>
    </source>
</evidence>
<protein>
    <submittedName>
        <fullName evidence="18">AAA family ATPase</fullName>
    </submittedName>
</protein>
<organism evidence="18 19">
    <name type="scientific">Eiseniibacteriota bacterium</name>
    <dbReference type="NCBI Taxonomy" id="2212470"/>
    <lineage>
        <taxon>Bacteria</taxon>
        <taxon>Candidatus Eiseniibacteriota</taxon>
    </lineage>
</organism>
<dbReference type="AlphaFoldDB" id="A0A948W6Z5"/>
<feature type="domain" description="AAA" evidence="16">
    <location>
        <begin position="553"/>
        <end position="695"/>
    </location>
</feature>
<feature type="transmembrane region" description="Helical" evidence="14">
    <location>
        <begin position="450"/>
        <end position="471"/>
    </location>
</feature>
<evidence type="ECO:0000256" key="1">
    <source>
        <dbReference type="ARBA" id="ARBA00004429"/>
    </source>
</evidence>
<dbReference type="InterPro" id="IPR032807">
    <property type="entry name" value="GNVR"/>
</dbReference>
<keyword evidence="7" id="KW-0547">Nucleotide-binding</keyword>
<dbReference type="Pfam" id="PF02706">
    <property type="entry name" value="Wzz"/>
    <property type="match status" value="1"/>
</dbReference>
<dbReference type="EMBL" id="JAHJDP010000072">
    <property type="protein sequence ID" value="MBU2691660.1"/>
    <property type="molecule type" value="Genomic_DNA"/>
</dbReference>
<dbReference type="InterPro" id="IPR025669">
    <property type="entry name" value="AAA_dom"/>
</dbReference>
<comment type="catalytic activity">
    <reaction evidence="13">
        <text>L-tyrosyl-[protein] + ATP = O-phospho-L-tyrosyl-[protein] + ADP + H(+)</text>
        <dbReference type="Rhea" id="RHEA:10596"/>
        <dbReference type="Rhea" id="RHEA-COMP:10136"/>
        <dbReference type="Rhea" id="RHEA-COMP:20101"/>
        <dbReference type="ChEBI" id="CHEBI:15378"/>
        <dbReference type="ChEBI" id="CHEBI:30616"/>
        <dbReference type="ChEBI" id="CHEBI:46858"/>
        <dbReference type="ChEBI" id="CHEBI:61978"/>
        <dbReference type="ChEBI" id="CHEBI:456216"/>
    </reaction>
</comment>
<dbReference type="Pfam" id="PF13807">
    <property type="entry name" value="GNVR"/>
    <property type="match status" value="1"/>
</dbReference>
<dbReference type="InterPro" id="IPR050445">
    <property type="entry name" value="Bact_polysacc_biosynth/exp"/>
</dbReference>
<dbReference type="InterPro" id="IPR005702">
    <property type="entry name" value="Wzc-like_C"/>
</dbReference>
<dbReference type="InterPro" id="IPR027417">
    <property type="entry name" value="P-loop_NTPase"/>
</dbReference>
<dbReference type="PANTHER" id="PTHR32309">
    <property type="entry name" value="TYROSINE-PROTEIN KINASE"/>
    <property type="match status" value="1"/>
</dbReference>
<evidence type="ECO:0000256" key="14">
    <source>
        <dbReference type="SAM" id="Phobius"/>
    </source>
</evidence>
<evidence type="ECO:0000256" key="12">
    <source>
        <dbReference type="ARBA" id="ARBA00023137"/>
    </source>
</evidence>
<dbReference type="Gene3D" id="3.40.50.300">
    <property type="entry name" value="P-loop containing nucleotide triphosphate hydrolases"/>
    <property type="match status" value="1"/>
</dbReference>
<feature type="domain" description="Polysaccharide chain length determinant N-terminal" evidence="15">
    <location>
        <begin position="14"/>
        <end position="105"/>
    </location>
</feature>
<evidence type="ECO:0000256" key="9">
    <source>
        <dbReference type="ARBA" id="ARBA00022840"/>
    </source>
</evidence>
<keyword evidence="8" id="KW-0418">Kinase</keyword>
<dbReference type="CDD" id="cd05387">
    <property type="entry name" value="BY-kinase"/>
    <property type="match status" value="1"/>
</dbReference>
<sequence length="748" mass="84529">MNRPARLPLPPGADRLDLRSIANLLWRRKWILMLPIVVCAAIGYFLGRPEIIKPIYRCSSTLMLEYPQSLSGDLAHIVPTTSMGEQLARLQNQIQSESFLEKVIITTGMDKDPSVRDWANRNRNRYPDLTEDELADLRLMKLLREMIRMTSPRANVFQISVQDHIPERARLIATTLTRAVIEAKESSRMDLLRATHEFSLEQLALYKQKLSESEHRLENAHQSEGGRSDRANLVDASNRDVAWSLRENAITQRDKAVSLFDASSDSLAATDPRLKAILLGLQNATWMNEAVAELVALEKKYIEQTLRPTLDGEDPQSVAIRQARKFESLRDDAGRMLAQVYPELENGHRQVLAAVLLQDVKQRLARFRVEHLDALIDAHQGRVRRQPEVALEIRRLEEEVETNRTLYNAFVQQIASAEISEAFESTKVGGKITILEPPQRPLKPVRPNRMALFLLALLVGAGAGLGGIFLLEQHDPSLRDIRQVEDATGLKVLGTIPAMKELHRLLRHRENGALSETARQQLSEIFLSDNQTYHECRKVFLDISRERGEKTCTILVTSARAGEGKTTASSFLAITMAREAPHAKIVLVDLDARRPALHRYFGYDPEANGVRQILREDMDPESVLLPTWLPNIRVLPIGKEKDEKHSSLAAEDIRSLLNRLRPMADYIVLDTPPNLPIPDALVAGQEVDAVLVVVKAGDTPRRVVQRGVEIQLQFSDNVRGILLNNASDTLPFYDDYRYYGYGYEKKKS</sequence>
<comment type="subcellular location">
    <subcellularLocation>
        <location evidence="1">Cell inner membrane</location>
        <topology evidence="1">Multi-pass membrane protein</topology>
    </subcellularLocation>
</comment>
<evidence type="ECO:0000256" key="6">
    <source>
        <dbReference type="ARBA" id="ARBA00022692"/>
    </source>
</evidence>
<feature type="transmembrane region" description="Helical" evidence="14">
    <location>
        <begin position="30"/>
        <end position="47"/>
    </location>
</feature>
<evidence type="ECO:0000256" key="8">
    <source>
        <dbReference type="ARBA" id="ARBA00022777"/>
    </source>
</evidence>
<comment type="similarity">
    <text evidence="2">Belongs to the etk/wzc family.</text>
</comment>
<evidence type="ECO:0000256" key="2">
    <source>
        <dbReference type="ARBA" id="ARBA00008883"/>
    </source>
</evidence>
<accession>A0A948W6Z5</accession>